<feature type="region of interest" description="Disordered" evidence="1">
    <location>
        <begin position="1"/>
        <end position="68"/>
    </location>
</feature>
<evidence type="ECO:0000313" key="2">
    <source>
        <dbReference type="EMBL" id="GLW71156.1"/>
    </source>
</evidence>
<sequence length="68" mass="7049">MTRDAHRRGPPHTNYPGSWTTAPMCAGSQGVTGNRTRATIHRARPATQRPPEAAPPTGAPGPAPILAG</sequence>
<reference evidence="2" key="1">
    <citation type="submission" date="2023-02" db="EMBL/GenBank/DDBJ databases">
        <title>Kitasatospora phosalacinea NBRC 14627.</title>
        <authorList>
            <person name="Ichikawa N."/>
            <person name="Sato H."/>
            <person name="Tonouchi N."/>
        </authorList>
    </citation>
    <scope>NUCLEOTIDE SEQUENCE</scope>
    <source>
        <strain evidence="2">NBRC 14627</strain>
    </source>
</reference>
<dbReference type="EMBL" id="BSSA01000010">
    <property type="protein sequence ID" value="GLW71156.1"/>
    <property type="molecule type" value="Genomic_DNA"/>
</dbReference>
<proteinExistence type="predicted"/>
<feature type="compositionally biased region" description="Pro residues" evidence="1">
    <location>
        <begin position="52"/>
        <end position="68"/>
    </location>
</feature>
<evidence type="ECO:0000313" key="3">
    <source>
        <dbReference type="Proteomes" id="UP001165041"/>
    </source>
</evidence>
<protein>
    <submittedName>
        <fullName evidence="2">Uncharacterized protein</fullName>
    </submittedName>
</protein>
<comment type="caution">
    <text evidence="2">The sequence shown here is derived from an EMBL/GenBank/DDBJ whole genome shotgun (WGS) entry which is preliminary data.</text>
</comment>
<gene>
    <name evidence="2" type="ORF">Kpho02_34550</name>
</gene>
<accession>A0A9W6Q9B8</accession>
<organism evidence="2 3">
    <name type="scientific">Kitasatospora phosalacinea</name>
    <dbReference type="NCBI Taxonomy" id="2065"/>
    <lineage>
        <taxon>Bacteria</taxon>
        <taxon>Bacillati</taxon>
        <taxon>Actinomycetota</taxon>
        <taxon>Actinomycetes</taxon>
        <taxon>Kitasatosporales</taxon>
        <taxon>Streptomycetaceae</taxon>
        <taxon>Kitasatospora</taxon>
    </lineage>
</organism>
<name>A0A9W6Q9B8_9ACTN</name>
<dbReference type="AlphaFoldDB" id="A0A9W6Q9B8"/>
<evidence type="ECO:0000256" key="1">
    <source>
        <dbReference type="SAM" id="MobiDB-lite"/>
    </source>
</evidence>
<feature type="compositionally biased region" description="Basic residues" evidence="1">
    <location>
        <begin position="1"/>
        <end position="10"/>
    </location>
</feature>
<dbReference type="Proteomes" id="UP001165041">
    <property type="component" value="Unassembled WGS sequence"/>
</dbReference>